<name>A0AAD9KZ81_RIDPI</name>
<keyword evidence="6" id="KW-0539">Nucleus</keyword>
<comment type="subcellular location">
    <subcellularLocation>
        <location evidence="1">Nucleus</location>
    </subcellularLocation>
</comment>
<evidence type="ECO:0000256" key="6">
    <source>
        <dbReference type="ARBA" id="ARBA00023242"/>
    </source>
</evidence>
<dbReference type="GO" id="GO:0004527">
    <property type="term" value="F:exonuclease activity"/>
    <property type="evidence" value="ECO:0007669"/>
    <property type="project" value="UniProtKB-KW"/>
</dbReference>
<dbReference type="InterPro" id="IPR036397">
    <property type="entry name" value="RNaseH_sf"/>
</dbReference>
<feature type="compositionally biased region" description="Low complexity" evidence="8">
    <location>
        <begin position="459"/>
        <end position="470"/>
    </location>
</feature>
<dbReference type="GO" id="GO:0005634">
    <property type="term" value="C:nucleus"/>
    <property type="evidence" value="ECO:0007669"/>
    <property type="project" value="UniProtKB-SubCell"/>
</dbReference>
<dbReference type="GO" id="GO:0008270">
    <property type="term" value="F:zinc ion binding"/>
    <property type="evidence" value="ECO:0007669"/>
    <property type="project" value="UniProtKB-KW"/>
</dbReference>
<dbReference type="InterPro" id="IPR047021">
    <property type="entry name" value="REXO1/3/4-like"/>
</dbReference>
<feature type="domain" description="C3H1-type" evidence="9">
    <location>
        <begin position="12"/>
        <end position="33"/>
    </location>
</feature>
<dbReference type="InterPro" id="IPR034922">
    <property type="entry name" value="REX1-like_exo"/>
</dbReference>
<comment type="caution">
    <text evidence="10">The sequence shown here is derived from an EMBL/GenBank/DDBJ whole genome shotgun (WGS) entry which is preliminary data.</text>
</comment>
<dbReference type="PROSITE" id="PS50103">
    <property type="entry name" value="ZF_C3H1"/>
    <property type="match status" value="1"/>
</dbReference>
<evidence type="ECO:0000256" key="4">
    <source>
        <dbReference type="ARBA" id="ARBA00022801"/>
    </source>
</evidence>
<dbReference type="SUPFAM" id="SSF53098">
    <property type="entry name" value="Ribonuclease H-like"/>
    <property type="match status" value="1"/>
</dbReference>
<proteinExistence type="inferred from homology"/>
<feature type="compositionally biased region" description="Basic residues" evidence="8">
    <location>
        <begin position="415"/>
        <end position="429"/>
    </location>
</feature>
<evidence type="ECO:0000256" key="7">
    <source>
        <dbReference type="PROSITE-ProRule" id="PRU00723"/>
    </source>
</evidence>
<feature type="compositionally biased region" description="Basic and acidic residues" evidence="8">
    <location>
        <begin position="336"/>
        <end position="348"/>
    </location>
</feature>
<reference evidence="10" key="1">
    <citation type="journal article" date="2023" name="Mol. Biol. Evol.">
        <title>Third-Generation Sequencing Reveals the Adaptive Role of the Epigenome in Three Deep-Sea Polychaetes.</title>
        <authorList>
            <person name="Perez M."/>
            <person name="Aroh O."/>
            <person name="Sun Y."/>
            <person name="Lan Y."/>
            <person name="Juniper S.K."/>
            <person name="Young C.R."/>
            <person name="Angers B."/>
            <person name="Qian P.Y."/>
        </authorList>
    </citation>
    <scope>NUCLEOTIDE SEQUENCE</scope>
    <source>
        <strain evidence="10">R07B-5</strain>
    </source>
</reference>
<feature type="compositionally biased region" description="Basic and acidic residues" evidence="8">
    <location>
        <begin position="366"/>
        <end position="389"/>
    </location>
</feature>
<dbReference type="AlphaFoldDB" id="A0AAD9KZ81"/>
<gene>
    <name evidence="10" type="ORF">NP493_480g03049</name>
</gene>
<keyword evidence="7" id="KW-0863">Zinc-finger</keyword>
<keyword evidence="5" id="KW-0269">Exonuclease</keyword>
<comment type="similarity">
    <text evidence="2">Belongs to the REXO1/REXO3 family.</text>
</comment>
<dbReference type="PANTHER" id="PTHR12801:SF115">
    <property type="entry name" value="FI18136P1-RELATED"/>
    <property type="match status" value="1"/>
</dbReference>
<feature type="compositionally biased region" description="Basic and acidic residues" evidence="8">
    <location>
        <begin position="241"/>
        <end position="266"/>
    </location>
</feature>
<dbReference type="Proteomes" id="UP001209878">
    <property type="component" value="Unassembled WGS sequence"/>
</dbReference>
<dbReference type="InterPro" id="IPR012337">
    <property type="entry name" value="RNaseH-like_sf"/>
</dbReference>
<keyword evidence="11" id="KW-1185">Reference proteome</keyword>
<evidence type="ECO:0000256" key="8">
    <source>
        <dbReference type="SAM" id="MobiDB-lite"/>
    </source>
</evidence>
<dbReference type="FunFam" id="3.30.420.10:FF:000021">
    <property type="entry name" value="RNA exonuclease 1 homolog"/>
    <property type="match status" value="1"/>
</dbReference>
<feature type="region of interest" description="Disordered" evidence="8">
    <location>
        <begin position="211"/>
        <end position="278"/>
    </location>
</feature>
<feature type="compositionally biased region" description="Basic and acidic residues" evidence="8">
    <location>
        <begin position="396"/>
        <end position="407"/>
    </location>
</feature>
<keyword evidence="7" id="KW-0479">Metal-binding</keyword>
<dbReference type="SMART" id="SM00479">
    <property type="entry name" value="EXOIII"/>
    <property type="match status" value="1"/>
</dbReference>
<evidence type="ECO:0000259" key="9">
    <source>
        <dbReference type="PROSITE" id="PS50103"/>
    </source>
</evidence>
<dbReference type="Pfam" id="PF00929">
    <property type="entry name" value="RNase_T"/>
    <property type="match status" value="1"/>
</dbReference>
<keyword evidence="3" id="KW-0540">Nuclease</keyword>
<dbReference type="InterPro" id="IPR013520">
    <property type="entry name" value="Ribonucl_H"/>
</dbReference>
<feature type="compositionally biased region" description="Low complexity" evidence="8">
    <location>
        <begin position="430"/>
        <end position="449"/>
    </location>
</feature>
<accession>A0AAD9KZ81</accession>
<feature type="compositionally biased region" description="Acidic residues" evidence="8">
    <location>
        <begin position="223"/>
        <end position="240"/>
    </location>
</feature>
<dbReference type="Pfam" id="PF15870">
    <property type="entry name" value="EloA-BP1"/>
    <property type="match status" value="1"/>
</dbReference>
<protein>
    <recommendedName>
        <fullName evidence="9">C3H1-type domain-containing protein</fullName>
    </recommendedName>
</protein>
<feature type="region of interest" description="Disordered" evidence="8">
    <location>
        <begin position="311"/>
        <end position="490"/>
    </location>
</feature>
<organism evidence="10 11">
    <name type="scientific">Ridgeia piscesae</name>
    <name type="common">Tubeworm</name>
    <dbReference type="NCBI Taxonomy" id="27915"/>
    <lineage>
        <taxon>Eukaryota</taxon>
        <taxon>Metazoa</taxon>
        <taxon>Spiralia</taxon>
        <taxon>Lophotrochozoa</taxon>
        <taxon>Annelida</taxon>
        <taxon>Polychaeta</taxon>
        <taxon>Sedentaria</taxon>
        <taxon>Canalipalpata</taxon>
        <taxon>Sabellida</taxon>
        <taxon>Siboglinidae</taxon>
        <taxon>Ridgeia</taxon>
    </lineage>
</organism>
<feature type="compositionally biased region" description="Polar residues" evidence="8">
    <location>
        <begin position="475"/>
        <end position="490"/>
    </location>
</feature>
<evidence type="ECO:0000256" key="5">
    <source>
        <dbReference type="ARBA" id="ARBA00022839"/>
    </source>
</evidence>
<evidence type="ECO:0000256" key="1">
    <source>
        <dbReference type="ARBA" id="ARBA00004123"/>
    </source>
</evidence>
<dbReference type="Gene3D" id="3.30.420.10">
    <property type="entry name" value="Ribonuclease H-like superfamily/Ribonuclease H"/>
    <property type="match status" value="1"/>
</dbReference>
<dbReference type="InterPro" id="IPR000571">
    <property type="entry name" value="Znf_CCCH"/>
</dbReference>
<feature type="compositionally biased region" description="Polar residues" evidence="8">
    <location>
        <begin position="351"/>
        <end position="365"/>
    </location>
</feature>
<feature type="zinc finger region" description="C3H1-type" evidence="7">
    <location>
        <begin position="12"/>
        <end position="33"/>
    </location>
</feature>
<evidence type="ECO:0000256" key="3">
    <source>
        <dbReference type="ARBA" id="ARBA00022722"/>
    </source>
</evidence>
<dbReference type="GO" id="GO:0003676">
    <property type="term" value="F:nucleic acid binding"/>
    <property type="evidence" value="ECO:0007669"/>
    <property type="project" value="InterPro"/>
</dbReference>
<evidence type="ECO:0000313" key="10">
    <source>
        <dbReference type="EMBL" id="KAK2179610.1"/>
    </source>
</evidence>
<evidence type="ECO:0000256" key="2">
    <source>
        <dbReference type="ARBA" id="ARBA00006357"/>
    </source>
</evidence>
<dbReference type="EMBL" id="JAODUO010000481">
    <property type="protein sequence ID" value="KAK2179610.1"/>
    <property type="molecule type" value="Genomic_DNA"/>
</dbReference>
<keyword evidence="4" id="KW-0378">Hydrolase</keyword>
<dbReference type="PANTHER" id="PTHR12801">
    <property type="entry name" value="RNA EXONUCLEASE REXO1 / RECO3 FAMILY MEMBER-RELATED"/>
    <property type="match status" value="1"/>
</dbReference>
<dbReference type="InterPro" id="IPR031736">
    <property type="entry name" value="REXO1-like_dom"/>
</dbReference>
<sequence length="1144" mass="126132">MFASAGYFRGLPCPYFASGLCERKYCHFRHVKQPDDTNDIAFHSRLASAAENGTSYQPPPGPAPVPQRHSSLLGMMGSAIQQVQRDVRHDTPKYCINKPPVHTTLATQPVSYQPTPIVKGGAAVAAKRDISATRKTMEYNPTPIPLLRQLHEQRKQDIDGTSEMEYDPLTNFSTNGPSESWCTTRVTLGDAPKYEAVPKRKCDWIVENSNKKMRSAHDHSIDSDSDDDIDAQFSDDDDDERGTSSHVEKNKMSDMKMSKTSNETKRTNKSCAEVGKADKKVDLASSTAATDSSGDRKPVLALLQESLSTIVNSDSSSVKIKQEPETDCLKMPLNGVKKELCEHVREGKGTGNESAEKSNGTSKTSSGDKKRTLSKKPSSDKHSHRDSKSSKSSSSSDKHHSSSDKNKTNSSSRSGSKHRHSSTTKHASHSSKNSKSSSESTHSSGSKAHSSGRWHHHGSGSSSSKENTSGKSKHNVTPATSRSNSLPTNNLTDIGHLCDVNGKGLGRSLSHADLFGDDSDSDCVVTRPGGDAAGAPIELSDDSNYGEDVMLVSPERPPVEDFSEPEDLYDECLSIFNEKSDHCSDEHVKSTEKLKTKAVEEDEIITAGKTRVARLTSADSSVKRVMSRRPASIPSPAEVMHNRLRQMQEKQKQTNTATVSINGNISKATHVALERRTACNLPNRRLRDMSSAATECTITASKVASRIAHAAKQTAVPRPTIPAEFGSKVPTSIRQRYLSLMVDECLKIYPTPQDAYDRALAEEKVVYNRSSGRNIYLRVAVNAIKKLRSEVSDMKTIHDKGATSPRVRTHEAVLGGLKAQTMSFTVKRCGILPKCQDEFKGADLYRRLTPYILTEEQLVENGFPRPGTDRGQVSLKIPEGKQLPKPNSNSRLCCRCGTRFDVLPSKDYAKKEQCVYHWGKCWKKREAGCLDSRYTCCGGDLGTPGCAVSEWHAYETNKYLDLSGYMKTIPGSPRPRKDYDVYSMDCEMVYTMGGSELARVTVIGPDLQTVFEKLVKPDHRIIDYNTRFSGLTEKDLAGVETTLRDVQAVLLSLFTDKTILIGHSLESDFVALKLIHSTVVDTSIVFPHRLGAPYKRALRTLMADFLQRIIQNDVGGHDSSEDAIACMELMLWRLKEDARKEART</sequence>
<evidence type="ECO:0000313" key="11">
    <source>
        <dbReference type="Proteomes" id="UP001209878"/>
    </source>
</evidence>
<dbReference type="CDD" id="cd06145">
    <property type="entry name" value="REX1_like"/>
    <property type="match status" value="1"/>
</dbReference>
<keyword evidence="7" id="KW-0862">Zinc</keyword>